<dbReference type="PROSITE" id="PS01055">
    <property type="entry name" value="DNA_LIGASE_N1"/>
    <property type="match status" value="1"/>
</dbReference>
<gene>
    <name evidence="11 13" type="primary">ligA</name>
    <name evidence="13" type="ORF">KIH39_11770</name>
</gene>
<dbReference type="GO" id="GO:0003677">
    <property type="term" value="F:DNA binding"/>
    <property type="evidence" value="ECO:0007669"/>
    <property type="project" value="InterPro"/>
</dbReference>
<dbReference type="InterPro" id="IPR013839">
    <property type="entry name" value="DNAligase_adenylation"/>
</dbReference>
<dbReference type="SMART" id="SM00292">
    <property type="entry name" value="BRCT"/>
    <property type="match status" value="1"/>
</dbReference>
<dbReference type="Proteomes" id="UP000676194">
    <property type="component" value="Chromosome"/>
</dbReference>
<feature type="binding site" evidence="11">
    <location>
        <begin position="80"/>
        <end position="81"/>
    </location>
    <ligand>
        <name>NAD(+)</name>
        <dbReference type="ChEBI" id="CHEBI:57540"/>
    </ligand>
</feature>
<dbReference type="SUPFAM" id="SSF52113">
    <property type="entry name" value="BRCT domain"/>
    <property type="match status" value="1"/>
</dbReference>
<evidence type="ECO:0000256" key="5">
    <source>
        <dbReference type="ARBA" id="ARBA00022763"/>
    </source>
</evidence>
<dbReference type="InterPro" id="IPR003583">
    <property type="entry name" value="Hlx-hairpin-Hlx_DNA-bd_motif"/>
</dbReference>
<reference evidence="13" key="1">
    <citation type="submission" date="2021-05" db="EMBL/GenBank/DDBJ databases">
        <title>Complete genome sequence of the cellulolytic planctomycete Telmatocola sphagniphila SP2T and characterization of the first cellulase from planctomycetes.</title>
        <authorList>
            <person name="Rakitin A.L."/>
            <person name="Beletsky A.V."/>
            <person name="Naumoff D.G."/>
            <person name="Kulichevskaya I.S."/>
            <person name="Mardanov A.V."/>
            <person name="Ravin N.V."/>
            <person name="Dedysh S.N."/>
        </authorList>
    </citation>
    <scope>NUCLEOTIDE SEQUENCE</scope>
    <source>
        <strain evidence="13">SP2T</strain>
    </source>
</reference>
<keyword evidence="2 11" id="KW-0436">Ligase</keyword>
<dbReference type="Gene3D" id="2.40.50.140">
    <property type="entry name" value="Nucleic acid-binding proteins"/>
    <property type="match status" value="1"/>
</dbReference>
<dbReference type="GO" id="GO:0003911">
    <property type="term" value="F:DNA ligase (NAD+) activity"/>
    <property type="evidence" value="ECO:0007669"/>
    <property type="project" value="UniProtKB-UniRule"/>
</dbReference>
<dbReference type="CDD" id="cd17748">
    <property type="entry name" value="BRCT_DNA_ligase_like"/>
    <property type="match status" value="1"/>
</dbReference>
<dbReference type="Pfam" id="PF12826">
    <property type="entry name" value="HHH_2"/>
    <property type="match status" value="1"/>
</dbReference>
<evidence type="ECO:0000256" key="6">
    <source>
        <dbReference type="ARBA" id="ARBA00022833"/>
    </source>
</evidence>
<dbReference type="EC" id="6.5.1.2" evidence="11"/>
<comment type="similarity">
    <text evidence="11">Belongs to the NAD-dependent DNA ligase family. LigA subfamily.</text>
</comment>
<dbReference type="SMART" id="SM00278">
    <property type="entry name" value="HhH1"/>
    <property type="match status" value="3"/>
</dbReference>
<dbReference type="InterPro" id="IPR012340">
    <property type="entry name" value="NA-bd_OB-fold"/>
</dbReference>
<dbReference type="GO" id="GO:0006260">
    <property type="term" value="P:DNA replication"/>
    <property type="evidence" value="ECO:0007669"/>
    <property type="project" value="UniProtKB-KW"/>
</dbReference>
<keyword evidence="11" id="KW-0464">Manganese</keyword>
<evidence type="ECO:0000256" key="8">
    <source>
        <dbReference type="ARBA" id="ARBA00023027"/>
    </source>
</evidence>
<feature type="binding site" evidence="11">
    <location>
        <position position="171"/>
    </location>
    <ligand>
        <name>NAD(+)</name>
        <dbReference type="ChEBI" id="CHEBI:57540"/>
    </ligand>
</feature>
<dbReference type="InterPro" id="IPR001679">
    <property type="entry name" value="DNA_ligase"/>
</dbReference>
<dbReference type="Pfam" id="PF01653">
    <property type="entry name" value="DNA_ligase_aden"/>
    <property type="match status" value="1"/>
</dbReference>
<dbReference type="Pfam" id="PF14520">
    <property type="entry name" value="HHH_5"/>
    <property type="match status" value="1"/>
</dbReference>
<dbReference type="KEGG" id="tsph:KIH39_11770"/>
<evidence type="ECO:0000256" key="4">
    <source>
        <dbReference type="ARBA" id="ARBA00022723"/>
    </source>
</evidence>
<dbReference type="InterPro" id="IPR010994">
    <property type="entry name" value="RuvA_2-like"/>
</dbReference>
<dbReference type="PANTHER" id="PTHR23389:SF9">
    <property type="entry name" value="DNA LIGASE"/>
    <property type="match status" value="1"/>
</dbReference>
<evidence type="ECO:0000313" key="14">
    <source>
        <dbReference type="Proteomes" id="UP000676194"/>
    </source>
</evidence>
<dbReference type="Pfam" id="PF03120">
    <property type="entry name" value="OB_DNA_ligase"/>
    <property type="match status" value="1"/>
</dbReference>
<dbReference type="EMBL" id="CP074694">
    <property type="protein sequence ID" value="QVL34550.1"/>
    <property type="molecule type" value="Genomic_DNA"/>
</dbReference>
<evidence type="ECO:0000256" key="3">
    <source>
        <dbReference type="ARBA" id="ARBA00022705"/>
    </source>
</evidence>
<dbReference type="PIRSF" id="PIRSF001604">
    <property type="entry name" value="LigA"/>
    <property type="match status" value="1"/>
</dbReference>
<dbReference type="InterPro" id="IPR004150">
    <property type="entry name" value="NAD_DNA_ligase_OB"/>
</dbReference>
<dbReference type="HAMAP" id="MF_01588">
    <property type="entry name" value="DNA_ligase_A"/>
    <property type="match status" value="1"/>
</dbReference>
<dbReference type="SUPFAM" id="SSF56091">
    <property type="entry name" value="DNA ligase/mRNA capping enzyme, catalytic domain"/>
    <property type="match status" value="1"/>
</dbReference>
<feature type="binding site" evidence="11">
    <location>
        <position position="111"/>
    </location>
    <ligand>
        <name>NAD(+)</name>
        <dbReference type="ChEBI" id="CHEBI:57540"/>
    </ligand>
</feature>
<sequence>MKPAERAAELRQLINHYNQKYYEEATSEISDREFDKLLDELNGIEKAHPELVTPDSPTQRVGGKPIEGFQTVEHRLPMLSIDNTYNADELRDFDKSTRKLLGGETVNYVVELKIDGVAMSLSYEDGLLIVGATRGDGERGDDVTHNLKTIRDIPLRLHTSKPPRLFEVRGEVYMTKAELVRINKLRVEQGEKAYENPRNLSAGTLKLLDPKICAQRKLSFFAYGLGATEGIDFDSHQEILKKLKEFGYPVNPHTQHCANIEEVINYCMSWTDRRLELPYETDGMVIKVDDLEQRERLGTTSKFPRWVRAYKFEAEQAITKLARIEIQVGKLGVLTPVAHFEPPVRLAGTTVSRASLFNADYLEDKDIRLLDSVIVEKKGEIIPYVVAVVKEARTGEEKPFHFPKKCPVCGAPVERPEDSPSYLCSASATCPAQLMGRVESYAKRDRMDIEGLGEKMVEQLVTSGLVASLPDIYRLTEPKLLDLERMGKKSAQNLLKGIEASKTRGLSRLLSGLSIANVGDSMAEELANQFGSMDALMEASAEQLAETKGIGPERAESIFRYFQSDVGKKTIAELKELGLKMTQDRKAAPAGLAGTALAGKTLVVTGTLKNYSRQAIEELIGTLGGKATGSVSKKTDYLVAGEEAGSKLDKAKSLGVTVLTEEEFDKLIGKT</sequence>
<dbReference type="InterPro" id="IPR041663">
    <property type="entry name" value="DisA/LigA_HHH"/>
</dbReference>
<name>A0A8E6BCU2_9BACT</name>
<dbReference type="SUPFAM" id="SSF50249">
    <property type="entry name" value="Nucleic acid-binding proteins"/>
    <property type="match status" value="1"/>
</dbReference>
<keyword evidence="8 11" id="KW-0520">NAD</keyword>
<comment type="function">
    <text evidence="1 11">DNA ligase that catalyzes the formation of phosphodiester linkages between 5'-phosphoryl and 3'-hydroxyl groups in double-stranded DNA using NAD as a coenzyme and as the energy source for the reaction. It is essential for DNA replication and repair of damaged DNA.</text>
</comment>
<dbReference type="InterPro" id="IPR001357">
    <property type="entry name" value="BRCT_dom"/>
</dbReference>
<dbReference type="NCBIfam" id="TIGR00575">
    <property type="entry name" value="dnlj"/>
    <property type="match status" value="1"/>
</dbReference>
<evidence type="ECO:0000259" key="12">
    <source>
        <dbReference type="PROSITE" id="PS50172"/>
    </source>
</evidence>
<dbReference type="PANTHER" id="PTHR23389">
    <property type="entry name" value="CHROMOSOME TRANSMISSION FIDELITY FACTOR 18"/>
    <property type="match status" value="1"/>
</dbReference>
<evidence type="ECO:0000256" key="9">
    <source>
        <dbReference type="ARBA" id="ARBA00023204"/>
    </source>
</evidence>
<dbReference type="Gene3D" id="1.10.287.610">
    <property type="entry name" value="Helix hairpin bin"/>
    <property type="match status" value="1"/>
</dbReference>
<dbReference type="SUPFAM" id="SSF47781">
    <property type="entry name" value="RuvA domain 2-like"/>
    <property type="match status" value="1"/>
</dbReference>
<dbReference type="GO" id="GO:0006281">
    <property type="term" value="P:DNA repair"/>
    <property type="evidence" value="ECO:0007669"/>
    <property type="project" value="UniProtKB-KW"/>
</dbReference>
<dbReference type="InterPro" id="IPR036420">
    <property type="entry name" value="BRCT_dom_sf"/>
</dbReference>
<feature type="domain" description="BRCT" evidence="12">
    <location>
        <begin position="592"/>
        <end position="671"/>
    </location>
</feature>
<dbReference type="InterPro" id="IPR018239">
    <property type="entry name" value="DNA_ligase_AS"/>
</dbReference>
<comment type="catalytic activity">
    <reaction evidence="10 11">
        <text>NAD(+) + (deoxyribonucleotide)n-3'-hydroxyl + 5'-phospho-(deoxyribonucleotide)m = (deoxyribonucleotide)n+m + AMP + beta-nicotinamide D-nucleotide.</text>
        <dbReference type="EC" id="6.5.1.2"/>
    </reaction>
</comment>
<keyword evidence="14" id="KW-1185">Reference proteome</keyword>
<evidence type="ECO:0000313" key="13">
    <source>
        <dbReference type="EMBL" id="QVL34550.1"/>
    </source>
</evidence>
<dbReference type="GO" id="GO:0005829">
    <property type="term" value="C:cytosol"/>
    <property type="evidence" value="ECO:0007669"/>
    <property type="project" value="TreeGrafter"/>
</dbReference>
<proteinExistence type="inferred from homology"/>
<feature type="active site" description="N6-AMP-lysine intermediate" evidence="11">
    <location>
        <position position="113"/>
    </location>
</feature>
<evidence type="ECO:0000256" key="7">
    <source>
        <dbReference type="ARBA" id="ARBA00022842"/>
    </source>
</evidence>
<keyword evidence="7 11" id="KW-0460">Magnesium</keyword>
<keyword evidence="4 11" id="KW-0479">Metal-binding</keyword>
<dbReference type="FunFam" id="1.10.150.20:FF:000007">
    <property type="entry name" value="DNA ligase"/>
    <property type="match status" value="1"/>
</dbReference>
<dbReference type="Pfam" id="PF00533">
    <property type="entry name" value="BRCT"/>
    <property type="match status" value="1"/>
</dbReference>
<keyword evidence="9 11" id="KW-0234">DNA repair</keyword>
<dbReference type="AlphaFoldDB" id="A0A8E6BCU2"/>
<feature type="binding site" evidence="11">
    <location>
        <position position="409"/>
    </location>
    <ligand>
        <name>Zn(2+)</name>
        <dbReference type="ChEBI" id="CHEBI:29105"/>
    </ligand>
</feature>
<dbReference type="Gene3D" id="3.40.50.10190">
    <property type="entry name" value="BRCT domain"/>
    <property type="match status" value="1"/>
</dbReference>
<dbReference type="SMART" id="SM00532">
    <property type="entry name" value="LIGANc"/>
    <property type="match status" value="1"/>
</dbReference>
<dbReference type="InterPro" id="IPR013840">
    <property type="entry name" value="DNAligase_N"/>
</dbReference>
<evidence type="ECO:0000256" key="10">
    <source>
        <dbReference type="ARBA" id="ARBA00034005"/>
    </source>
</evidence>
<keyword evidence="5 11" id="KW-0227">DNA damage</keyword>
<dbReference type="Gene3D" id="3.30.470.30">
    <property type="entry name" value="DNA ligase/mRNA capping enzyme"/>
    <property type="match status" value="1"/>
</dbReference>
<comment type="cofactor">
    <cofactor evidence="11">
        <name>Mg(2+)</name>
        <dbReference type="ChEBI" id="CHEBI:18420"/>
    </cofactor>
    <cofactor evidence="11">
        <name>Mn(2+)</name>
        <dbReference type="ChEBI" id="CHEBI:29035"/>
    </cofactor>
</comment>
<feature type="binding site" evidence="11">
    <location>
        <position position="287"/>
    </location>
    <ligand>
        <name>NAD(+)</name>
        <dbReference type="ChEBI" id="CHEBI:57540"/>
    </ligand>
</feature>
<dbReference type="GO" id="GO:0046872">
    <property type="term" value="F:metal ion binding"/>
    <property type="evidence" value="ECO:0007669"/>
    <property type="project" value="UniProtKB-KW"/>
</dbReference>
<dbReference type="RefSeq" id="WP_213499646.1">
    <property type="nucleotide sequence ID" value="NZ_CP074694.1"/>
</dbReference>
<evidence type="ECO:0000256" key="2">
    <source>
        <dbReference type="ARBA" id="ARBA00022598"/>
    </source>
</evidence>
<keyword evidence="6 11" id="KW-0862">Zinc</keyword>
<evidence type="ECO:0000256" key="1">
    <source>
        <dbReference type="ARBA" id="ARBA00004067"/>
    </source>
</evidence>
<keyword evidence="3 11" id="KW-0235">DNA replication</keyword>
<accession>A0A8E6BCU2</accession>
<feature type="binding site" evidence="11">
    <location>
        <position position="406"/>
    </location>
    <ligand>
        <name>Zn(2+)</name>
        <dbReference type="ChEBI" id="CHEBI:29105"/>
    </ligand>
</feature>
<protein>
    <recommendedName>
        <fullName evidence="11">DNA ligase</fullName>
        <ecNumber evidence="11">6.5.1.2</ecNumber>
    </recommendedName>
    <alternativeName>
        <fullName evidence="11">Polydeoxyribonucleotide synthase [NAD(+)]</fullName>
    </alternativeName>
</protein>
<feature type="binding site" evidence="11">
    <location>
        <begin position="31"/>
        <end position="35"/>
    </location>
    <ligand>
        <name>NAD(+)</name>
        <dbReference type="ChEBI" id="CHEBI:57540"/>
    </ligand>
</feature>
<dbReference type="PROSITE" id="PS50172">
    <property type="entry name" value="BRCT"/>
    <property type="match status" value="1"/>
</dbReference>
<organism evidence="13 14">
    <name type="scientific">Telmatocola sphagniphila</name>
    <dbReference type="NCBI Taxonomy" id="1123043"/>
    <lineage>
        <taxon>Bacteria</taxon>
        <taxon>Pseudomonadati</taxon>
        <taxon>Planctomycetota</taxon>
        <taxon>Planctomycetia</taxon>
        <taxon>Gemmatales</taxon>
        <taxon>Gemmataceae</taxon>
    </lineage>
</organism>
<dbReference type="Gene3D" id="6.20.10.30">
    <property type="match status" value="1"/>
</dbReference>
<dbReference type="NCBIfam" id="NF005932">
    <property type="entry name" value="PRK07956.1"/>
    <property type="match status" value="1"/>
</dbReference>
<dbReference type="FunFam" id="3.30.470.30:FF:000001">
    <property type="entry name" value="DNA ligase"/>
    <property type="match status" value="1"/>
</dbReference>
<feature type="binding site" evidence="11">
    <location>
        <position position="311"/>
    </location>
    <ligand>
        <name>NAD(+)</name>
        <dbReference type="ChEBI" id="CHEBI:57540"/>
    </ligand>
</feature>
<feature type="binding site" evidence="11">
    <location>
        <position position="430"/>
    </location>
    <ligand>
        <name>Zn(2+)</name>
        <dbReference type="ChEBI" id="CHEBI:29105"/>
    </ligand>
</feature>
<comment type="caution">
    <text evidence="11">Lacks conserved residue(s) required for the propagation of feature annotation.</text>
</comment>
<dbReference type="CDD" id="cd00114">
    <property type="entry name" value="LIGANc"/>
    <property type="match status" value="1"/>
</dbReference>
<dbReference type="Gene3D" id="1.10.150.20">
    <property type="entry name" value="5' to 3' exonuclease, C-terminal subdomain"/>
    <property type="match status" value="2"/>
</dbReference>
<evidence type="ECO:0000256" key="11">
    <source>
        <dbReference type="HAMAP-Rule" id="MF_01588"/>
    </source>
</evidence>
<feature type="binding site" evidence="11">
    <location>
        <position position="134"/>
    </location>
    <ligand>
        <name>NAD(+)</name>
        <dbReference type="ChEBI" id="CHEBI:57540"/>
    </ligand>
</feature>